<keyword evidence="3" id="KW-1185">Reference proteome</keyword>
<evidence type="ECO:0000313" key="3">
    <source>
        <dbReference type="Proteomes" id="UP000006251"/>
    </source>
</evidence>
<reference evidence="3" key="1">
    <citation type="journal article" date="2014" name="Environ. Microbiol.">
        <title>Comparative genomics of the marine bacterial genus Glaciecola reveals the high degree of genomic diversity and genomic characteristic for cold adaptation.</title>
        <authorList>
            <person name="Qin Q.L."/>
            <person name="Xie B.B."/>
            <person name="Yu Y."/>
            <person name="Shu Y.L."/>
            <person name="Rong J.C."/>
            <person name="Zhang Y.J."/>
            <person name="Zhao D.L."/>
            <person name="Chen X.L."/>
            <person name="Zhang X.Y."/>
            <person name="Chen B."/>
            <person name="Zhou B.C."/>
            <person name="Zhang Y.Z."/>
        </authorList>
    </citation>
    <scope>NUCLEOTIDE SEQUENCE [LARGE SCALE GENOMIC DNA]</scope>
    <source>
        <strain evidence="3">ACAM 615</strain>
    </source>
</reference>
<gene>
    <name evidence="2" type="ORF">GPAL_2910</name>
</gene>
<name>K6Z0P3_9ALTE</name>
<dbReference type="OrthoDB" id="7248516at2"/>
<comment type="caution">
    <text evidence="2">The sequence shown here is derived from an EMBL/GenBank/DDBJ whole genome shotgun (WGS) entry which is preliminary data.</text>
</comment>
<accession>K6Z0P3</accession>
<dbReference type="AlphaFoldDB" id="K6Z0P3"/>
<dbReference type="Pfam" id="PF00535">
    <property type="entry name" value="Glycos_transf_2"/>
    <property type="match status" value="1"/>
</dbReference>
<proteinExistence type="predicted"/>
<dbReference type="EMBL" id="BAEQ01000050">
    <property type="protein sequence ID" value="GAC29761.1"/>
    <property type="molecule type" value="Genomic_DNA"/>
</dbReference>
<dbReference type="CDD" id="cd00761">
    <property type="entry name" value="Glyco_tranf_GTA_type"/>
    <property type="match status" value="1"/>
</dbReference>
<organism evidence="2 3">
    <name type="scientific">Brumicola pallidula DSM 14239 = ACAM 615</name>
    <dbReference type="NCBI Taxonomy" id="1121922"/>
    <lineage>
        <taxon>Bacteria</taxon>
        <taxon>Pseudomonadati</taxon>
        <taxon>Pseudomonadota</taxon>
        <taxon>Gammaproteobacteria</taxon>
        <taxon>Alteromonadales</taxon>
        <taxon>Alteromonadaceae</taxon>
        <taxon>Brumicola</taxon>
    </lineage>
</organism>
<feature type="domain" description="Glycosyltransferase 2-like" evidence="1">
    <location>
        <begin position="8"/>
        <end position="122"/>
    </location>
</feature>
<dbReference type="STRING" id="1121922.GCA_000428905_00391"/>
<protein>
    <recommendedName>
        <fullName evidence="1">Glycosyltransferase 2-like domain-containing protein</fullName>
    </recommendedName>
</protein>
<sequence>MTQASYNIVMFAYNEANNLANSVTAVANNCDNNLHKFYLMANGCTDKTVEVAEALKRKLNFDKMEVINIELGDKCNAWNHYVHNVADEEPLCHFFVDADVIFSQQCFPLLVEKIAKANDSCHIIAGMPLSGRNLEFYQSLVTERFCFFGNLYGMHQRYLKLVKEKNFKLPIGLNWIDSFLTKAANTDIQFIQRNLPDRVIHLSGVGFHFESLSPFNWDDIKLYKNRIARYELGKIQETYLDDIAANNWPATMHEINLLIAESFEQKTEALGLVKKYLVKKRLGRLIAKGK</sequence>
<evidence type="ECO:0000259" key="1">
    <source>
        <dbReference type="Pfam" id="PF00535"/>
    </source>
</evidence>
<dbReference type="InterPro" id="IPR001173">
    <property type="entry name" value="Glyco_trans_2-like"/>
</dbReference>
<dbReference type="Gene3D" id="3.90.550.10">
    <property type="entry name" value="Spore Coat Polysaccharide Biosynthesis Protein SpsA, Chain A"/>
    <property type="match status" value="1"/>
</dbReference>
<evidence type="ECO:0000313" key="2">
    <source>
        <dbReference type="EMBL" id="GAC29761.1"/>
    </source>
</evidence>
<dbReference type="RefSeq" id="WP_006013100.1">
    <property type="nucleotide sequence ID" value="NZ_BAEQ01000050.1"/>
</dbReference>
<dbReference type="InterPro" id="IPR029044">
    <property type="entry name" value="Nucleotide-diphossugar_trans"/>
</dbReference>
<dbReference type="Proteomes" id="UP000006251">
    <property type="component" value="Unassembled WGS sequence"/>
</dbReference>
<dbReference type="SUPFAM" id="SSF53448">
    <property type="entry name" value="Nucleotide-diphospho-sugar transferases"/>
    <property type="match status" value="1"/>
</dbReference>